<feature type="domain" description="NB-ARC" evidence="3">
    <location>
        <begin position="68"/>
        <end position="211"/>
    </location>
</feature>
<dbReference type="InterPro" id="IPR002182">
    <property type="entry name" value="NB-ARC"/>
</dbReference>
<keyword evidence="1" id="KW-0802">TPR repeat</keyword>
<dbReference type="SUPFAM" id="SSF52540">
    <property type="entry name" value="P-loop containing nucleoside triphosphate hydrolases"/>
    <property type="match status" value="1"/>
</dbReference>
<dbReference type="Pfam" id="PF25000">
    <property type="entry name" value="DUF7779"/>
    <property type="match status" value="1"/>
</dbReference>
<accession>D6TX29</accession>
<comment type="caution">
    <text evidence="5">The sequence shown here is derived from an EMBL/GenBank/DDBJ whole genome shotgun (WGS) entry which is preliminary data.</text>
</comment>
<dbReference type="eggNOG" id="COG1192">
    <property type="taxonomic scope" value="Bacteria"/>
</dbReference>
<dbReference type="Gene3D" id="1.25.40.10">
    <property type="entry name" value="Tetratricopeptide repeat domain"/>
    <property type="match status" value="2"/>
</dbReference>
<dbReference type="STRING" id="485913.Krac_5867"/>
<feature type="repeat" description="TPR" evidence="1">
    <location>
        <begin position="572"/>
        <end position="605"/>
    </location>
</feature>
<feature type="region of interest" description="Disordered" evidence="2">
    <location>
        <begin position="718"/>
        <end position="743"/>
    </location>
</feature>
<dbReference type="InterPro" id="IPR019734">
    <property type="entry name" value="TPR_rpt"/>
</dbReference>
<feature type="region of interest" description="Disordered" evidence="2">
    <location>
        <begin position="1"/>
        <end position="20"/>
    </location>
</feature>
<dbReference type="EMBL" id="ADVG01000003">
    <property type="protein sequence ID" value="EFH84762.1"/>
    <property type="molecule type" value="Genomic_DNA"/>
</dbReference>
<dbReference type="SUPFAM" id="SSF48452">
    <property type="entry name" value="TPR-like"/>
    <property type="match status" value="2"/>
</dbReference>
<dbReference type="PANTHER" id="PTHR46082:SF6">
    <property type="entry name" value="AAA+ ATPASE DOMAIN-CONTAINING PROTEIN-RELATED"/>
    <property type="match status" value="1"/>
</dbReference>
<dbReference type="RefSeq" id="WP_007916523.1">
    <property type="nucleotide sequence ID" value="NZ_ADVG01000003.1"/>
</dbReference>
<evidence type="ECO:0000313" key="6">
    <source>
        <dbReference type="Proteomes" id="UP000004508"/>
    </source>
</evidence>
<dbReference type="OrthoDB" id="9771112at2"/>
<dbReference type="Pfam" id="PF13424">
    <property type="entry name" value="TPR_12"/>
    <property type="match status" value="3"/>
</dbReference>
<evidence type="ECO:0000259" key="3">
    <source>
        <dbReference type="Pfam" id="PF00931"/>
    </source>
</evidence>
<evidence type="ECO:0000259" key="4">
    <source>
        <dbReference type="Pfam" id="PF25000"/>
    </source>
</evidence>
<feature type="compositionally biased region" description="Polar residues" evidence="2">
    <location>
        <begin position="10"/>
        <end position="20"/>
    </location>
</feature>
<organism evidence="5 6">
    <name type="scientific">Ktedonobacter racemifer DSM 44963</name>
    <dbReference type="NCBI Taxonomy" id="485913"/>
    <lineage>
        <taxon>Bacteria</taxon>
        <taxon>Bacillati</taxon>
        <taxon>Chloroflexota</taxon>
        <taxon>Ktedonobacteria</taxon>
        <taxon>Ktedonobacterales</taxon>
        <taxon>Ktedonobacteraceae</taxon>
        <taxon>Ktedonobacter</taxon>
    </lineage>
</organism>
<reference evidence="5 6" key="1">
    <citation type="journal article" date="2011" name="Stand. Genomic Sci.">
        <title>Non-contiguous finished genome sequence and contextual data of the filamentous soil bacterium Ktedonobacter racemifer type strain (SOSP1-21).</title>
        <authorList>
            <person name="Chang Y.J."/>
            <person name="Land M."/>
            <person name="Hauser L."/>
            <person name="Chertkov O."/>
            <person name="Del Rio T.G."/>
            <person name="Nolan M."/>
            <person name="Copeland A."/>
            <person name="Tice H."/>
            <person name="Cheng J.F."/>
            <person name="Lucas S."/>
            <person name="Han C."/>
            <person name="Goodwin L."/>
            <person name="Pitluck S."/>
            <person name="Ivanova N."/>
            <person name="Ovchinikova G."/>
            <person name="Pati A."/>
            <person name="Chen A."/>
            <person name="Palaniappan K."/>
            <person name="Mavromatis K."/>
            <person name="Liolios K."/>
            <person name="Brettin T."/>
            <person name="Fiebig A."/>
            <person name="Rohde M."/>
            <person name="Abt B."/>
            <person name="Goker M."/>
            <person name="Detter J.C."/>
            <person name="Woyke T."/>
            <person name="Bristow J."/>
            <person name="Eisen J.A."/>
            <person name="Markowitz V."/>
            <person name="Hugenholtz P."/>
            <person name="Kyrpides N.C."/>
            <person name="Klenk H.P."/>
            <person name="Lapidus A."/>
        </authorList>
    </citation>
    <scope>NUCLEOTIDE SEQUENCE [LARGE SCALE GENOMIC DNA]</scope>
    <source>
        <strain evidence="6">DSM 44963</strain>
    </source>
</reference>
<feature type="domain" description="DUF7779" evidence="4">
    <location>
        <begin position="306"/>
        <end position="394"/>
    </location>
</feature>
<dbReference type="GO" id="GO:0043531">
    <property type="term" value="F:ADP binding"/>
    <property type="evidence" value="ECO:0007669"/>
    <property type="project" value="InterPro"/>
</dbReference>
<dbReference type="Gene3D" id="3.40.50.300">
    <property type="entry name" value="P-loop containing nucleotide triphosphate hydrolases"/>
    <property type="match status" value="1"/>
</dbReference>
<dbReference type="AlphaFoldDB" id="D6TX29"/>
<dbReference type="InterPro" id="IPR027417">
    <property type="entry name" value="P-loop_NTPase"/>
</dbReference>
<keyword evidence="6" id="KW-1185">Reference proteome</keyword>
<evidence type="ECO:0000313" key="5">
    <source>
        <dbReference type="EMBL" id="EFH84762.1"/>
    </source>
</evidence>
<sequence length="743" mass="84736">MSDNREKNVRNNSSVYGQNNAELQEITQTFNINMGASQTAHNAPLERAWNVPYQHNPYFAGREGLLVRLHEQLHAGQATALSQAISGLGGVGKTQLAVEYAYRYQEEYRYILWVHAESQESLISSYVSLAHLLNLPQRNEQNQNVSVQAVKTWLQNNDNWLLVFDNADEPKVLPAFVPASPKGHCLYTTRASTLGSLARSLTVECFTDEQGALFLLHRAKLIKSDASLEQVSPQNHNLAFQLTRELGGLPLALDQAGAYIDEAEVGLAEYLELYHQHRSELLQRRGFSIDYPETVATTWLISFKRVEERNAAAADLLRFCAFLAPDTIPEEAFNNDVEHLGLTPRSIAANAFKFNQVLEVLLAYSLIKRDREQKTLSLHRLVQIVLRDMMSADERRQRAERVVNMVAQIFPNPEFFNWDVCERWLPHALVSVNWIKHEQITSLSAIRLLNLTGYYLSSQSRYDETALLYELALKINIQQLQSGPSPIAARMNNLAAVWIEQGRYREAEPLLKQALTICVEQLGLQHSMTETSMNNLAKLFMEQGRYGEAEPLLKQALAICVGQLGLQHPHTAISLNNLAAFYRDQNNYAEAEKLYQQALAIVEETLGPLHPEIAMNLGNLAMLYMDQRRYEDAEPLLKRALTICQKQLDPWHHYTGSCLNNLAGLYKDQEMYDKAEPLFKQALAIYERCLGVEHPDTRVLQRNYAELLQCMGQRPIAGQTQSSMKQRNKKKRKDRQRKKRLHR</sequence>
<dbReference type="PRINTS" id="PR00381">
    <property type="entry name" value="KINESINLIGHT"/>
</dbReference>
<evidence type="ECO:0000256" key="1">
    <source>
        <dbReference type="PROSITE-ProRule" id="PRU00339"/>
    </source>
</evidence>
<dbReference type="InterPro" id="IPR056681">
    <property type="entry name" value="DUF7779"/>
</dbReference>
<dbReference type="SMART" id="SM00028">
    <property type="entry name" value="TPR"/>
    <property type="match status" value="6"/>
</dbReference>
<feature type="compositionally biased region" description="Basic residues" evidence="2">
    <location>
        <begin position="726"/>
        <end position="743"/>
    </location>
</feature>
<dbReference type="InParanoid" id="D6TX29"/>
<dbReference type="Pfam" id="PF00931">
    <property type="entry name" value="NB-ARC"/>
    <property type="match status" value="1"/>
</dbReference>
<dbReference type="InterPro" id="IPR011990">
    <property type="entry name" value="TPR-like_helical_dom_sf"/>
</dbReference>
<protein>
    <submittedName>
        <fullName evidence="5">NB-ARC domain protein</fullName>
    </submittedName>
</protein>
<proteinExistence type="predicted"/>
<gene>
    <name evidence="5" type="ORF">Krac_5867</name>
</gene>
<dbReference type="Proteomes" id="UP000004508">
    <property type="component" value="Unassembled WGS sequence"/>
</dbReference>
<name>D6TX29_KTERA</name>
<dbReference type="PANTHER" id="PTHR46082">
    <property type="entry name" value="ATP/GTP-BINDING PROTEIN-RELATED"/>
    <property type="match status" value="1"/>
</dbReference>
<dbReference type="InterPro" id="IPR053137">
    <property type="entry name" value="NLR-like"/>
</dbReference>
<dbReference type="eggNOG" id="COG0457">
    <property type="taxonomic scope" value="Bacteria"/>
</dbReference>
<evidence type="ECO:0000256" key="2">
    <source>
        <dbReference type="SAM" id="MobiDB-lite"/>
    </source>
</evidence>
<dbReference type="PROSITE" id="PS50005">
    <property type="entry name" value="TPR"/>
    <property type="match status" value="1"/>
</dbReference>